<dbReference type="Pfam" id="PF13524">
    <property type="entry name" value="Glyco_trans_1_2"/>
    <property type="match status" value="1"/>
</dbReference>
<evidence type="ECO:0000313" key="2">
    <source>
        <dbReference type="EMBL" id="NNU27551.1"/>
    </source>
</evidence>
<dbReference type="SUPFAM" id="SSF53756">
    <property type="entry name" value="UDP-Glycosyltransferase/glycogen phosphorylase"/>
    <property type="match status" value="1"/>
</dbReference>
<dbReference type="SUPFAM" id="SSF53448">
    <property type="entry name" value="Nucleotide-diphospho-sugar transferases"/>
    <property type="match status" value="1"/>
</dbReference>
<reference evidence="2 3" key="1">
    <citation type="submission" date="2020-05" db="EMBL/GenBank/DDBJ databases">
        <title>Genome sequence of Isoptericola sp. JC619 isolated from Chilika lagoon, India.</title>
        <authorList>
            <person name="Kumar D."/>
            <person name="Appam K."/>
            <person name="Gandham S."/>
            <person name="Uppada J."/>
            <person name="Sasikala C."/>
            <person name="Venkata Ramana C."/>
        </authorList>
    </citation>
    <scope>NUCLEOTIDE SEQUENCE [LARGE SCALE GENOMIC DNA]</scope>
    <source>
        <strain evidence="2 3">JC619</strain>
    </source>
</reference>
<proteinExistence type="predicted"/>
<dbReference type="InterPro" id="IPR029044">
    <property type="entry name" value="Nucleotide-diphossugar_trans"/>
</dbReference>
<accession>A0A849K414</accession>
<name>A0A849K414_9MICO</name>
<gene>
    <name evidence="2" type="ORF">HLI28_08345</name>
</gene>
<dbReference type="AlphaFoldDB" id="A0A849K414"/>
<sequence>MNRIATLTAHRIRAFDQKLNLIVRNQRDIAGTVGRSAPIIRSIAAHRHESVKPSGDKPLTTKSNPNKFASILEEATALAPVTRERPRWKELRVATILDEFSSSAFAAEWTQRPIGRESWRRDLDEFGPDLLFVESAWHGNGRDWSFQLVGPTAPRREIVDLVAECRRRGIPTVFWNKEDPVHFEEFLDAARLFDVVLTSDGNMVDAYRRELGHDRVHLLQFAAQTAIHNPIRDPKLRHKRDVAFGGMYFAHTHEARREQLDLLLRAAEKASAKMAAGGLDIFSRQHGGNERYQFPKPFDARVVGGLPYEKMIGAYRLYKVFLNVNTIVDSPTMCARRVFEITASGTPVVSTPSPALEATFADDEIAQVHTEEEATWTLRHLVRNKTERDRMVHRGQRRIWAHHTYSHRVSEIADRAGVHRVAGRPALPRDRTISVLAPTIRQAQLDHILSTFARQKNVDAELLVMTHGFEVGERDFKEACNRHGVDNARLFSAAASQTLGSCLNTLIDDAEGQVLAKMDDDDFYGDHYLADQVAAMFYSGAELVGKEAVYLYLEAQNVTLLRSPEREHRFTEFVAGPTLVADADLLRRYRFADVTRGEDSRLLRALKADGVHVYSSDRFNFAQFRSMNGDGHTWNVRDLELLAGSNIAGHGWLVDEVSC</sequence>
<protein>
    <submittedName>
        <fullName evidence="2">Glycosyltransferase</fullName>
    </submittedName>
</protein>
<organism evidence="2 3">
    <name type="scientific">Isoptericola sediminis</name>
    <dbReference type="NCBI Taxonomy" id="2733572"/>
    <lineage>
        <taxon>Bacteria</taxon>
        <taxon>Bacillati</taxon>
        <taxon>Actinomycetota</taxon>
        <taxon>Actinomycetes</taxon>
        <taxon>Micrococcales</taxon>
        <taxon>Promicromonosporaceae</taxon>
        <taxon>Isoptericola</taxon>
    </lineage>
</organism>
<dbReference type="EMBL" id="JABFAJ010000015">
    <property type="protein sequence ID" value="NNU27551.1"/>
    <property type="molecule type" value="Genomic_DNA"/>
</dbReference>
<keyword evidence="2" id="KW-0808">Transferase</keyword>
<feature type="domain" description="Spore protein YkvP/CgeB glycosyl transferase-like" evidence="1">
    <location>
        <begin position="284"/>
        <end position="413"/>
    </location>
</feature>
<comment type="caution">
    <text evidence="2">The sequence shown here is derived from an EMBL/GenBank/DDBJ whole genome shotgun (WGS) entry which is preliminary data.</text>
</comment>
<dbReference type="GO" id="GO:0016740">
    <property type="term" value="F:transferase activity"/>
    <property type="evidence" value="ECO:0007669"/>
    <property type="project" value="UniProtKB-KW"/>
</dbReference>
<dbReference type="InterPro" id="IPR055259">
    <property type="entry name" value="YkvP/CgeB_Glyco_trans-like"/>
</dbReference>
<dbReference type="CDD" id="cd00761">
    <property type="entry name" value="Glyco_tranf_GTA_type"/>
    <property type="match status" value="1"/>
</dbReference>
<dbReference type="Proteomes" id="UP000557204">
    <property type="component" value="Unassembled WGS sequence"/>
</dbReference>
<keyword evidence="3" id="KW-1185">Reference proteome</keyword>
<evidence type="ECO:0000313" key="3">
    <source>
        <dbReference type="Proteomes" id="UP000557204"/>
    </source>
</evidence>
<evidence type="ECO:0000259" key="1">
    <source>
        <dbReference type="Pfam" id="PF13524"/>
    </source>
</evidence>
<dbReference type="Gene3D" id="3.40.50.2000">
    <property type="entry name" value="Glycogen Phosphorylase B"/>
    <property type="match status" value="1"/>
</dbReference>
<dbReference type="Gene3D" id="3.90.550.10">
    <property type="entry name" value="Spore Coat Polysaccharide Biosynthesis Protein SpsA, Chain A"/>
    <property type="match status" value="1"/>
</dbReference>